<evidence type="ECO:0000313" key="2">
    <source>
        <dbReference type="EMBL" id="CAH2351267.1"/>
    </source>
</evidence>
<gene>
    <name evidence="2" type="ORF">CLIB1423_03S02410</name>
</gene>
<accession>A0A9P0QM73</accession>
<organism evidence="2 3">
    <name type="scientific">[Candida] railenensis</name>
    <dbReference type="NCBI Taxonomy" id="45579"/>
    <lineage>
        <taxon>Eukaryota</taxon>
        <taxon>Fungi</taxon>
        <taxon>Dikarya</taxon>
        <taxon>Ascomycota</taxon>
        <taxon>Saccharomycotina</taxon>
        <taxon>Pichiomycetes</taxon>
        <taxon>Debaryomycetaceae</taxon>
        <taxon>Kurtzmaniella</taxon>
    </lineage>
</organism>
<sequence length="290" mass="31906">MDATRSKSFASSSNEGIFERSLSFSMSSLPPTSRQKLARTLSNCSQQSSGGYTIPVHHNTEDFVAPVLDTTTEILTNPALDLNDVNIVCCCEEEDDEQATDRDSNDEASSQPNNHSKSSLTAHGQHPHNHTHPKKPRSRSRSRSSISKSLMSSMSPTGTSSQSQLASKSHHSSVGNIGPVSPSVHSSKSNVSLHQFHQQHQDMSNSPDRKTIKFYSFADMLDNEKQEEQPFSDEDASMGSPPEFRGFSFSEPAPVDDDIHHKRTNSSHSPPVSVDGFQTISMRDYISKLN</sequence>
<feature type="compositionally biased region" description="Polar residues" evidence="1">
    <location>
        <begin position="266"/>
        <end position="277"/>
    </location>
</feature>
<reference evidence="2" key="1">
    <citation type="submission" date="2022-03" db="EMBL/GenBank/DDBJ databases">
        <authorList>
            <person name="Legras J.-L."/>
            <person name="Devillers H."/>
            <person name="Grondin C."/>
        </authorList>
    </citation>
    <scope>NUCLEOTIDE SEQUENCE</scope>
    <source>
        <strain evidence="2">CLIB 1423</strain>
    </source>
</reference>
<evidence type="ECO:0000256" key="1">
    <source>
        <dbReference type="SAM" id="MobiDB-lite"/>
    </source>
</evidence>
<proteinExistence type="predicted"/>
<evidence type="ECO:0000313" key="3">
    <source>
        <dbReference type="Proteomes" id="UP000837801"/>
    </source>
</evidence>
<dbReference type="AlphaFoldDB" id="A0A9P0QM73"/>
<feature type="compositionally biased region" description="Low complexity" evidence="1">
    <location>
        <begin position="143"/>
        <end position="164"/>
    </location>
</feature>
<protein>
    <submittedName>
        <fullName evidence="2">Uncharacterized protein</fullName>
    </submittedName>
</protein>
<comment type="caution">
    <text evidence="2">The sequence shown here is derived from an EMBL/GenBank/DDBJ whole genome shotgun (WGS) entry which is preliminary data.</text>
</comment>
<dbReference type="OrthoDB" id="5364312at2759"/>
<dbReference type="Proteomes" id="UP000837801">
    <property type="component" value="Unassembled WGS sequence"/>
</dbReference>
<feature type="region of interest" description="Disordered" evidence="1">
    <location>
        <begin position="226"/>
        <end position="277"/>
    </location>
</feature>
<feature type="compositionally biased region" description="Polar residues" evidence="1">
    <location>
        <begin position="107"/>
        <end position="122"/>
    </location>
</feature>
<feature type="compositionally biased region" description="Polar residues" evidence="1">
    <location>
        <begin position="193"/>
        <end position="206"/>
    </location>
</feature>
<keyword evidence="3" id="KW-1185">Reference proteome</keyword>
<feature type="compositionally biased region" description="Low complexity" evidence="1">
    <location>
        <begin position="180"/>
        <end position="192"/>
    </location>
</feature>
<dbReference type="EMBL" id="CAKXYY010000003">
    <property type="protein sequence ID" value="CAH2351267.1"/>
    <property type="molecule type" value="Genomic_DNA"/>
</dbReference>
<feature type="region of interest" description="Disordered" evidence="1">
    <location>
        <begin position="96"/>
        <end position="209"/>
    </location>
</feature>
<feature type="compositionally biased region" description="Basic residues" evidence="1">
    <location>
        <begin position="125"/>
        <end position="142"/>
    </location>
</feature>
<name>A0A9P0QM73_9ASCO</name>